<dbReference type="PANTHER" id="PTHR35802">
    <property type="entry name" value="PROTEASE SYNTHASE AND SPORULATION PROTEIN PAI 2"/>
    <property type="match status" value="1"/>
</dbReference>
<dbReference type="AlphaFoldDB" id="A0A2T5FYW8"/>
<organism evidence="1 2">
    <name type="scientific">Sphingomonas oleivorans</name>
    <dbReference type="NCBI Taxonomy" id="1735121"/>
    <lineage>
        <taxon>Bacteria</taxon>
        <taxon>Pseudomonadati</taxon>
        <taxon>Pseudomonadota</taxon>
        <taxon>Alphaproteobacteria</taxon>
        <taxon>Sphingomonadales</taxon>
        <taxon>Sphingomonadaceae</taxon>
        <taxon>Sphingomonas</taxon>
    </lineage>
</organism>
<dbReference type="EMBL" id="NWBU01000006">
    <property type="protein sequence ID" value="PTQ11800.1"/>
    <property type="molecule type" value="Genomic_DNA"/>
</dbReference>
<dbReference type="PANTHER" id="PTHR35802:SF1">
    <property type="entry name" value="PROTEASE SYNTHASE AND SPORULATION PROTEIN PAI 2"/>
    <property type="match status" value="1"/>
</dbReference>
<keyword evidence="2" id="KW-1185">Reference proteome</keyword>
<accession>A0A2T5FYW8</accession>
<evidence type="ECO:0000313" key="1">
    <source>
        <dbReference type="EMBL" id="PTQ11800.1"/>
    </source>
</evidence>
<dbReference type="RefSeq" id="WP_107967313.1">
    <property type="nucleotide sequence ID" value="NZ_NWBU01000006.1"/>
</dbReference>
<dbReference type="Pfam" id="PF04299">
    <property type="entry name" value="FMN_bind_2"/>
    <property type="match status" value="1"/>
</dbReference>
<evidence type="ECO:0000313" key="2">
    <source>
        <dbReference type="Proteomes" id="UP000244162"/>
    </source>
</evidence>
<gene>
    <name evidence="1" type="ORF">CLG96_07690</name>
</gene>
<name>A0A2T5FYW8_9SPHN</name>
<dbReference type="SUPFAM" id="SSF50475">
    <property type="entry name" value="FMN-binding split barrel"/>
    <property type="match status" value="1"/>
</dbReference>
<dbReference type="InterPro" id="IPR007396">
    <property type="entry name" value="TR_PAI2-type"/>
</dbReference>
<protein>
    <submittedName>
        <fullName evidence="1">Transcriptional regulator</fullName>
    </submittedName>
</protein>
<dbReference type="Gene3D" id="2.30.110.10">
    <property type="entry name" value="Electron Transport, Fmn-binding Protein, Chain A"/>
    <property type="match status" value="1"/>
</dbReference>
<dbReference type="OrthoDB" id="9794948at2"/>
<dbReference type="InterPro" id="IPR012349">
    <property type="entry name" value="Split_barrel_FMN-bd"/>
</dbReference>
<comment type="caution">
    <text evidence="1">The sequence shown here is derived from an EMBL/GenBank/DDBJ whole genome shotgun (WGS) entry which is preliminary data.</text>
</comment>
<sequence length="208" mass="23104">MPGSLFEHYSDADVVDLIHDYPLAWVSAGDGDARHASLLPLLVEQDGDRRVARLLGHMARSNPLYATLTANPRALILFQGPQGYVSPGLVSDRSWVPTWNFAQLRIEAEVRFEPEGGDAALAALVEAMEAGRPEPWHVEESGARYRGMERAIIAFRAEVRVVRGRFKLGQDERPEILAEILRNHPDPALTAWMRRFNPGRCPSEASAA</sequence>
<reference evidence="1 2" key="1">
    <citation type="submission" date="2017-09" db="EMBL/GenBank/DDBJ databases">
        <title>Sphingomonas panjinensis sp.nov., isolated from oil-contaminated soil.</title>
        <authorList>
            <person name="Wang L."/>
            <person name="Chen L."/>
        </authorList>
    </citation>
    <scope>NUCLEOTIDE SEQUENCE [LARGE SCALE GENOMIC DNA]</scope>
    <source>
        <strain evidence="1 2">FW-11</strain>
    </source>
</reference>
<dbReference type="Proteomes" id="UP000244162">
    <property type="component" value="Unassembled WGS sequence"/>
</dbReference>
<proteinExistence type="predicted"/>